<protein>
    <submittedName>
        <fullName evidence="1">Uncharacterized protein</fullName>
    </submittedName>
</protein>
<evidence type="ECO:0000313" key="1">
    <source>
        <dbReference type="EMBL" id="CAL1683742.1"/>
    </source>
</evidence>
<organism evidence="1 2">
    <name type="scientific">Lasius platythorax</name>
    <dbReference type="NCBI Taxonomy" id="488582"/>
    <lineage>
        <taxon>Eukaryota</taxon>
        <taxon>Metazoa</taxon>
        <taxon>Ecdysozoa</taxon>
        <taxon>Arthropoda</taxon>
        <taxon>Hexapoda</taxon>
        <taxon>Insecta</taxon>
        <taxon>Pterygota</taxon>
        <taxon>Neoptera</taxon>
        <taxon>Endopterygota</taxon>
        <taxon>Hymenoptera</taxon>
        <taxon>Apocrita</taxon>
        <taxon>Aculeata</taxon>
        <taxon>Formicoidea</taxon>
        <taxon>Formicidae</taxon>
        <taxon>Formicinae</taxon>
        <taxon>Lasius</taxon>
        <taxon>Lasius</taxon>
    </lineage>
</organism>
<accession>A0AAV2NTT8</accession>
<gene>
    <name evidence="1" type="ORF">LPLAT_LOCUS9413</name>
</gene>
<dbReference type="Proteomes" id="UP001497644">
    <property type="component" value="Chromosome 4"/>
</dbReference>
<keyword evidence="2" id="KW-1185">Reference proteome</keyword>
<dbReference type="AlphaFoldDB" id="A0AAV2NTT8"/>
<sequence>MRTTVFVKRGQIYESERTVLSQEQNSTAQASVIGSAVVLVRKLTSAPCDLFPGECAGKHKARIKTIGHGSQLPGSIPANRRRARDWSIKLAWTFWMLLPRMCMWTNVLARRLGPGFSRMRDTHSGKYNSGLCLY</sequence>
<reference evidence="1" key="1">
    <citation type="submission" date="2024-04" db="EMBL/GenBank/DDBJ databases">
        <authorList>
            <consortium name="Molecular Ecology Group"/>
        </authorList>
    </citation>
    <scope>NUCLEOTIDE SEQUENCE</scope>
</reference>
<dbReference type="EMBL" id="OZ034827">
    <property type="protein sequence ID" value="CAL1683742.1"/>
    <property type="molecule type" value="Genomic_DNA"/>
</dbReference>
<proteinExistence type="predicted"/>
<name>A0AAV2NTT8_9HYME</name>
<evidence type="ECO:0000313" key="2">
    <source>
        <dbReference type="Proteomes" id="UP001497644"/>
    </source>
</evidence>